<dbReference type="EMBL" id="GL883091">
    <property type="protein sequence ID" value="EGG12013.1"/>
    <property type="molecule type" value="Genomic_DNA"/>
</dbReference>
<accession>F4R5A5</accession>
<gene>
    <name evidence="2" type="ORF">MELLADRAFT_123587</name>
</gene>
<sequence length="131" mass="14747">MLTMFLKISLLLLSLGLHVPKVLGTVYKCDAYYTIEKVKGHEKGVCSGAQDPHTYICELDSCFWEHHRYGWIGGCTHDGSPDKTTTHQKCREYSYSNAGTFACTNLSGLHYTCPYKGNEGRKIECTNCRVN</sequence>
<keyword evidence="1" id="KW-0732">Signal</keyword>
<protein>
    <submittedName>
        <fullName evidence="2">Secreted protein</fullName>
    </submittedName>
</protein>
<keyword evidence="3" id="KW-1185">Reference proteome</keyword>
<reference evidence="3" key="1">
    <citation type="journal article" date="2011" name="Proc. Natl. Acad. Sci. U.S.A.">
        <title>Obligate biotrophy features unraveled by the genomic analysis of rust fungi.</title>
        <authorList>
            <person name="Duplessis S."/>
            <person name="Cuomo C.A."/>
            <person name="Lin Y.-C."/>
            <person name="Aerts A."/>
            <person name="Tisserant E."/>
            <person name="Veneault-Fourrey C."/>
            <person name="Joly D.L."/>
            <person name="Hacquard S."/>
            <person name="Amselem J."/>
            <person name="Cantarel B.L."/>
            <person name="Chiu R."/>
            <person name="Coutinho P.M."/>
            <person name="Feau N."/>
            <person name="Field M."/>
            <person name="Frey P."/>
            <person name="Gelhaye E."/>
            <person name="Goldberg J."/>
            <person name="Grabherr M.G."/>
            <person name="Kodira C.D."/>
            <person name="Kohler A."/>
            <person name="Kuees U."/>
            <person name="Lindquist E.A."/>
            <person name="Lucas S.M."/>
            <person name="Mago R."/>
            <person name="Mauceli E."/>
            <person name="Morin E."/>
            <person name="Murat C."/>
            <person name="Pangilinan J.L."/>
            <person name="Park R."/>
            <person name="Pearson M."/>
            <person name="Quesneville H."/>
            <person name="Rouhier N."/>
            <person name="Sakthikumar S."/>
            <person name="Salamov A.A."/>
            <person name="Schmutz J."/>
            <person name="Selles B."/>
            <person name="Shapiro H."/>
            <person name="Tanguay P."/>
            <person name="Tuskan G.A."/>
            <person name="Henrissat B."/>
            <person name="Van de Peer Y."/>
            <person name="Rouze P."/>
            <person name="Ellis J.G."/>
            <person name="Dodds P.N."/>
            <person name="Schein J.E."/>
            <person name="Zhong S."/>
            <person name="Hamelin R.C."/>
            <person name="Grigoriev I.V."/>
            <person name="Szabo L.J."/>
            <person name="Martin F."/>
        </authorList>
    </citation>
    <scope>NUCLEOTIDE SEQUENCE [LARGE SCALE GENOMIC DNA]</scope>
    <source>
        <strain evidence="3">98AG31 / pathotype 3-4-7</strain>
    </source>
</reference>
<dbReference type="KEGG" id="mlr:MELLADRAFT_123587"/>
<dbReference type="GeneID" id="18926424"/>
<evidence type="ECO:0000313" key="3">
    <source>
        <dbReference type="Proteomes" id="UP000001072"/>
    </source>
</evidence>
<feature type="signal peptide" evidence="1">
    <location>
        <begin position="1"/>
        <end position="24"/>
    </location>
</feature>
<dbReference type="VEuPathDB" id="FungiDB:MELLADRAFT_123587"/>
<organism evidence="3">
    <name type="scientific">Melampsora larici-populina (strain 98AG31 / pathotype 3-4-7)</name>
    <name type="common">Poplar leaf rust fungus</name>
    <dbReference type="NCBI Taxonomy" id="747676"/>
    <lineage>
        <taxon>Eukaryota</taxon>
        <taxon>Fungi</taxon>
        <taxon>Dikarya</taxon>
        <taxon>Basidiomycota</taxon>
        <taxon>Pucciniomycotina</taxon>
        <taxon>Pucciniomycetes</taxon>
        <taxon>Pucciniales</taxon>
        <taxon>Melampsoraceae</taxon>
        <taxon>Melampsora</taxon>
    </lineage>
</organism>
<proteinExistence type="predicted"/>
<dbReference type="InParanoid" id="F4R5A5"/>
<dbReference type="HOGENOM" id="CLU_150810_0_0_1"/>
<evidence type="ECO:0000256" key="1">
    <source>
        <dbReference type="SAM" id="SignalP"/>
    </source>
</evidence>
<evidence type="ECO:0000313" key="2">
    <source>
        <dbReference type="EMBL" id="EGG12013.1"/>
    </source>
</evidence>
<name>F4R5A5_MELLP</name>
<dbReference type="RefSeq" id="XP_007404388.1">
    <property type="nucleotide sequence ID" value="XM_007404326.1"/>
</dbReference>
<dbReference type="Proteomes" id="UP000001072">
    <property type="component" value="Unassembled WGS sequence"/>
</dbReference>
<dbReference type="AlphaFoldDB" id="F4R5A5"/>
<feature type="chain" id="PRO_5003314810" evidence="1">
    <location>
        <begin position="25"/>
        <end position="131"/>
    </location>
</feature>